<dbReference type="AlphaFoldDB" id="A0A9D6V6V7"/>
<dbReference type="EMBL" id="JACRDE010000509">
    <property type="protein sequence ID" value="MBI5251695.1"/>
    <property type="molecule type" value="Genomic_DNA"/>
</dbReference>
<evidence type="ECO:0000313" key="3">
    <source>
        <dbReference type="Proteomes" id="UP000807825"/>
    </source>
</evidence>
<feature type="region of interest" description="Disordered" evidence="1">
    <location>
        <begin position="87"/>
        <end position="113"/>
    </location>
</feature>
<feature type="compositionally biased region" description="Low complexity" evidence="1">
    <location>
        <begin position="104"/>
        <end position="113"/>
    </location>
</feature>
<proteinExistence type="predicted"/>
<evidence type="ECO:0000313" key="2">
    <source>
        <dbReference type="EMBL" id="MBI5251695.1"/>
    </source>
</evidence>
<reference evidence="2" key="1">
    <citation type="submission" date="2020-07" db="EMBL/GenBank/DDBJ databases">
        <title>Huge and variable diversity of episymbiotic CPR bacteria and DPANN archaea in groundwater ecosystems.</title>
        <authorList>
            <person name="He C.Y."/>
            <person name="Keren R."/>
            <person name="Whittaker M."/>
            <person name="Farag I.F."/>
            <person name="Doudna J."/>
            <person name="Cate J.H.D."/>
            <person name="Banfield J.F."/>
        </authorList>
    </citation>
    <scope>NUCLEOTIDE SEQUENCE</scope>
    <source>
        <strain evidence="2">NC_groundwater_1664_Pr3_B-0.1um_52_9</strain>
    </source>
</reference>
<protein>
    <submittedName>
        <fullName evidence="2">Uncharacterized protein</fullName>
    </submittedName>
</protein>
<organism evidence="2 3">
    <name type="scientific">Desulfomonile tiedjei</name>
    <dbReference type="NCBI Taxonomy" id="2358"/>
    <lineage>
        <taxon>Bacteria</taxon>
        <taxon>Pseudomonadati</taxon>
        <taxon>Thermodesulfobacteriota</taxon>
        <taxon>Desulfomonilia</taxon>
        <taxon>Desulfomonilales</taxon>
        <taxon>Desulfomonilaceae</taxon>
        <taxon>Desulfomonile</taxon>
    </lineage>
</organism>
<name>A0A9D6V6V7_9BACT</name>
<dbReference type="Proteomes" id="UP000807825">
    <property type="component" value="Unassembled WGS sequence"/>
</dbReference>
<evidence type="ECO:0000256" key="1">
    <source>
        <dbReference type="SAM" id="MobiDB-lite"/>
    </source>
</evidence>
<gene>
    <name evidence="2" type="ORF">HY912_19555</name>
</gene>
<sequence length="294" mass="32773">MRTNSESNREAILSLEEIRAFHPAFRPHFLDSLDQNLQFGSINVFVNETCKLVVAAPHGFKKDDRNTENLAHALACELKANAVINDNKYRKPKRPDDPEAQALSVSDPVTPSSDDLAMRQEFLRKTSAIPVDLNKWPDAKIAAPDFYHPLAAISRTLCRNSTPLVIFIHGMADQSLGGERNPDFVVAAGYEYLRKEAAFRMGLTTAGKLVVDRMVSGLRGLENNGRQVWVEEGLPGYAAARPIRMPWLFKMLAGMTGEALSVHAIQLEIRHKGFREIENIPATARKLGAIFRNL</sequence>
<comment type="caution">
    <text evidence="2">The sequence shown here is derived from an EMBL/GenBank/DDBJ whole genome shotgun (WGS) entry which is preliminary data.</text>
</comment>
<accession>A0A9D6V6V7</accession>